<dbReference type="Proteomes" id="UP000051783">
    <property type="component" value="Unassembled WGS sequence"/>
</dbReference>
<evidence type="ECO:0000256" key="1">
    <source>
        <dbReference type="ARBA" id="ARBA00008366"/>
    </source>
</evidence>
<organism evidence="7 8">
    <name type="scientific">Lactiplantibacillus xiangfangensis</name>
    <dbReference type="NCBI Taxonomy" id="942150"/>
    <lineage>
        <taxon>Bacteria</taxon>
        <taxon>Bacillati</taxon>
        <taxon>Bacillota</taxon>
        <taxon>Bacilli</taxon>
        <taxon>Lactobacillales</taxon>
        <taxon>Lactobacillaceae</taxon>
        <taxon>Lactiplantibacillus</taxon>
    </lineage>
</organism>
<protein>
    <submittedName>
        <fullName evidence="7">Nitro flavin reductase</fullName>
    </submittedName>
</protein>
<evidence type="ECO:0000256" key="2">
    <source>
        <dbReference type="ARBA" id="ARBA00022630"/>
    </source>
</evidence>
<dbReference type="PIRSF" id="PIRSF005426">
    <property type="entry name" value="Frp"/>
    <property type="match status" value="1"/>
</dbReference>
<keyword evidence="4 5" id="KW-0560">Oxidoreductase</keyword>
<dbReference type="EMBL" id="JQCL01000074">
    <property type="protein sequence ID" value="KRO09037.1"/>
    <property type="molecule type" value="Genomic_DNA"/>
</dbReference>
<dbReference type="Pfam" id="PF00881">
    <property type="entry name" value="Nitroreductase"/>
    <property type="match status" value="1"/>
</dbReference>
<dbReference type="InterPro" id="IPR016446">
    <property type="entry name" value="Flavin_OxRdtase_Frp"/>
</dbReference>
<sequence length="250" mass="27798">MSLSVTETLNAYRTQRAFTTQPVTDDSFHQIIATAQQMPTSQYLQAYSLIEITKPEIRAKLAEIITMPTVSENGRLLVVVADQHRNASLAPGTAAKRALTEFDRFAGSIEDATLMTAAMVMVAESQGLGSVVLGSINNDTQAVIDLLHLPTLTLPVFGLQLGYPEVRPEKKPRLALPAILFKDQYQEPTSYQRALTEFDQQLHAYYQGRTSHARDESLAHMTNEALGSAAKRHRFLQIVRRQGFLPELDD</sequence>
<dbReference type="AlphaFoldDB" id="A0A0R2MB92"/>
<dbReference type="InterPro" id="IPR029479">
    <property type="entry name" value="Nitroreductase"/>
</dbReference>
<feature type="domain" description="Nitroreductase" evidence="6">
    <location>
        <begin position="13"/>
        <end position="163"/>
    </location>
</feature>
<name>A0A0R2MB92_9LACO</name>
<dbReference type="RefSeq" id="WP_057706776.1">
    <property type="nucleotide sequence ID" value="NZ_JQCL01000074.1"/>
</dbReference>
<gene>
    <name evidence="7" type="ORF">IV64_GL000164</name>
</gene>
<comment type="similarity">
    <text evidence="1 5">Belongs to the flavin oxidoreductase frp family.</text>
</comment>
<proteinExistence type="inferred from homology"/>
<comment type="caution">
    <text evidence="7">The sequence shown here is derived from an EMBL/GenBank/DDBJ whole genome shotgun (WGS) entry which is preliminary data.</text>
</comment>
<dbReference type="InterPro" id="IPR000415">
    <property type="entry name" value="Nitroreductase-like"/>
</dbReference>
<keyword evidence="3 5" id="KW-0288">FMN</keyword>
<dbReference type="OrthoDB" id="9775805at2"/>
<dbReference type="PANTHER" id="PTHR43425">
    <property type="entry name" value="OXYGEN-INSENSITIVE NADPH NITROREDUCTASE"/>
    <property type="match status" value="1"/>
</dbReference>
<evidence type="ECO:0000256" key="3">
    <source>
        <dbReference type="ARBA" id="ARBA00022643"/>
    </source>
</evidence>
<keyword evidence="8" id="KW-1185">Reference proteome</keyword>
<evidence type="ECO:0000313" key="8">
    <source>
        <dbReference type="Proteomes" id="UP000051783"/>
    </source>
</evidence>
<evidence type="ECO:0000313" key="7">
    <source>
        <dbReference type="EMBL" id="KRO09037.1"/>
    </source>
</evidence>
<keyword evidence="2 5" id="KW-0285">Flavoprotein</keyword>
<evidence type="ECO:0000259" key="6">
    <source>
        <dbReference type="Pfam" id="PF00881"/>
    </source>
</evidence>
<accession>A0A0R2MB92</accession>
<dbReference type="PANTHER" id="PTHR43425:SF2">
    <property type="entry name" value="OXYGEN-INSENSITIVE NADPH NITROREDUCTASE"/>
    <property type="match status" value="1"/>
</dbReference>
<dbReference type="SUPFAM" id="SSF55469">
    <property type="entry name" value="FMN-dependent nitroreductase-like"/>
    <property type="match status" value="1"/>
</dbReference>
<evidence type="ECO:0000256" key="5">
    <source>
        <dbReference type="PIRNR" id="PIRNR005426"/>
    </source>
</evidence>
<evidence type="ECO:0000256" key="4">
    <source>
        <dbReference type="ARBA" id="ARBA00023002"/>
    </source>
</evidence>
<dbReference type="Gene3D" id="3.40.109.10">
    <property type="entry name" value="NADH Oxidase"/>
    <property type="match status" value="1"/>
</dbReference>
<dbReference type="STRING" id="942150.IV64_GL000164"/>
<dbReference type="GO" id="GO:0016491">
    <property type="term" value="F:oxidoreductase activity"/>
    <property type="evidence" value="ECO:0007669"/>
    <property type="project" value="UniProtKB-UniRule"/>
</dbReference>
<reference evidence="7 8" key="1">
    <citation type="journal article" date="2015" name="Genome Announc.">
        <title>Expanding the biotechnology potential of lactobacilli through comparative genomics of 213 strains and associated genera.</title>
        <authorList>
            <person name="Sun Z."/>
            <person name="Harris H.M."/>
            <person name="McCann A."/>
            <person name="Guo C."/>
            <person name="Argimon S."/>
            <person name="Zhang W."/>
            <person name="Yang X."/>
            <person name="Jeffery I.B."/>
            <person name="Cooney J.C."/>
            <person name="Kagawa T.F."/>
            <person name="Liu W."/>
            <person name="Song Y."/>
            <person name="Salvetti E."/>
            <person name="Wrobel A."/>
            <person name="Rasinkangas P."/>
            <person name="Parkhill J."/>
            <person name="Rea M.C."/>
            <person name="O'Sullivan O."/>
            <person name="Ritari J."/>
            <person name="Douillard F.P."/>
            <person name="Paul Ross R."/>
            <person name="Yang R."/>
            <person name="Briner A.E."/>
            <person name="Felis G.E."/>
            <person name="de Vos W.M."/>
            <person name="Barrangou R."/>
            <person name="Klaenhammer T.R."/>
            <person name="Caufield P.W."/>
            <person name="Cui Y."/>
            <person name="Zhang H."/>
            <person name="O'Toole P.W."/>
        </authorList>
    </citation>
    <scope>NUCLEOTIDE SEQUENCE [LARGE SCALE GENOMIC DNA]</scope>
    <source>
        <strain evidence="7 8">LMG 26013</strain>
    </source>
</reference>
<keyword evidence="5" id="KW-0521">NADP</keyword>
<dbReference type="PATRIC" id="fig|942150.3.peg.171"/>